<dbReference type="InterPro" id="IPR026893">
    <property type="entry name" value="Tyr/Ser_Pase_IphP-type"/>
</dbReference>
<feature type="compositionally biased region" description="Low complexity" evidence="1">
    <location>
        <begin position="223"/>
        <end position="240"/>
    </location>
</feature>
<dbReference type="GO" id="GO:0004721">
    <property type="term" value="F:phosphoprotein phosphatase activity"/>
    <property type="evidence" value="ECO:0007669"/>
    <property type="project" value="InterPro"/>
</dbReference>
<dbReference type="SUPFAM" id="SSF52799">
    <property type="entry name" value="(Phosphotyrosine protein) phosphatases II"/>
    <property type="match status" value="1"/>
</dbReference>
<comment type="caution">
    <text evidence="3">The sequence shown here is derived from an EMBL/GenBank/DDBJ whole genome shotgun (WGS) entry which is preliminary data.</text>
</comment>
<feature type="compositionally biased region" description="Basic residues" evidence="1">
    <location>
        <begin position="283"/>
        <end position="293"/>
    </location>
</feature>
<dbReference type="InterPro" id="IPR029021">
    <property type="entry name" value="Prot-tyrosine_phosphatase-like"/>
</dbReference>
<reference evidence="3" key="1">
    <citation type="submission" date="2021-01" db="EMBL/GenBank/DDBJ databases">
        <authorList>
            <person name="Eckstrom K.M.E."/>
        </authorList>
    </citation>
    <scope>NUCLEOTIDE SEQUENCE</scope>
    <source>
        <strain evidence="3">UVCC 0001</strain>
    </source>
</reference>
<dbReference type="InterPro" id="IPR000387">
    <property type="entry name" value="Tyr_Pase_dom"/>
</dbReference>
<dbReference type="EMBL" id="JASFZW010000008">
    <property type="protein sequence ID" value="KAK2076949.1"/>
    <property type="molecule type" value="Genomic_DNA"/>
</dbReference>
<dbReference type="Gene3D" id="3.90.190.10">
    <property type="entry name" value="Protein tyrosine phosphatase superfamily"/>
    <property type="match status" value="1"/>
</dbReference>
<dbReference type="AlphaFoldDB" id="A0AAD9MGH9"/>
<evidence type="ECO:0000313" key="3">
    <source>
        <dbReference type="EMBL" id="KAK2076949.1"/>
    </source>
</evidence>
<dbReference type="PROSITE" id="PS50056">
    <property type="entry name" value="TYR_PHOSPHATASE_2"/>
    <property type="match status" value="1"/>
</dbReference>
<feature type="region of interest" description="Disordered" evidence="1">
    <location>
        <begin position="223"/>
        <end position="308"/>
    </location>
</feature>
<dbReference type="PROSITE" id="PS00383">
    <property type="entry name" value="TYR_PHOSPHATASE_1"/>
    <property type="match status" value="1"/>
</dbReference>
<dbReference type="Proteomes" id="UP001255856">
    <property type="component" value="Unassembled WGS sequence"/>
</dbReference>
<evidence type="ECO:0000313" key="4">
    <source>
        <dbReference type="Proteomes" id="UP001255856"/>
    </source>
</evidence>
<organism evidence="3 4">
    <name type="scientific">Prototheca wickerhamii</name>
    <dbReference type="NCBI Taxonomy" id="3111"/>
    <lineage>
        <taxon>Eukaryota</taxon>
        <taxon>Viridiplantae</taxon>
        <taxon>Chlorophyta</taxon>
        <taxon>core chlorophytes</taxon>
        <taxon>Trebouxiophyceae</taxon>
        <taxon>Chlorellales</taxon>
        <taxon>Chlorellaceae</taxon>
        <taxon>Prototheca</taxon>
    </lineage>
</organism>
<dbReference type="Pfam" id="PF13350">
    <property type="entry name" value="Y_phosphatase3"/>
    <property type="match status" value="1"/>
</dbReference>
<keyword evidence="4" id="KW-1185">Reference proteome</keyword>
<evidence type="ECO:0000259" key="2">
    <source>
        <dbReference type="PROSITE" id="PS50056"/>
    </source>
</evidence>
<accession>A0AAD9MGH9</accession>
<protein>
    <recommendedName>
        <fullName evidence="2">Tyrosine specific protein phosphatases domain-containing protein</fullName>
    </recommendedName>
</protein>
<feature type="domain" description="Tyrosine specific protein phosphatases" evidence="2">
    <location>
        <begin position="92"/>
        <end position="153"/>
    </location>
</feature>
<sequence length="308" mass="33284">MPDHNRALPCQRCTGQSEDVYGTPAVVYHVDLLPLSVSLNILHHLPGRLQVRVIACAATKQAPEPIVAAAIADPSVMGYSSFYKILLRKAMRPLARAIRLFSNPGATPILMHCIHGKDRTGLVAMFLLLICDVPPSAIVEDYVRSDSALRESRDKNELVSIPEHLRTNEVMAASAQVLEDLLGFLQTHYGGPIAYLRRAGITDAEIASIRRLLLRAPGEGKAPPGAAAVDVAASAPEAAAPAPPAPAPHNPEQDPDFETRLSIGQYREEDLPPLVRSSLSGRIAKRASLRRRMSAPASQPPDLHVVEE</sequence>
<name>A0AAD9MGH9_PROWI</name>
<dbReference type="InterPro" id="IPR016130">
    <property type="entry name" value="Tyr_Pase_AS"/>
</dbReference>
<evidence type="ECO:0000256" key="1">
    <source>
        <dbReference type="SAM" id="MobiDB-lite"/>
    </source>
</evidence>
<proteinExistence type="predicted"/>
<gene>
    <name evidence="3" type="ORF">QBZ16_005177</name>
</gene>